<dbReference type="EMBL" id="KZ663864">
    <property type="protein sequence ID" value="PPS09394.1"/>
    <property type="molecule type" value="Genomic_DNA"/>
</dbReference>
<feature type="domain" description="Arabidopsis retrotransposon Orf1 C-terminal" evidence="2">
    <location>
        <begin position="31"/>
        <end position="177"/>
    </location>
</feature>
<dbReference type="OrthoDB" id="1685790at2759"/>
<dbReference type="InterPro" id="IPR004312">
    <property type="entry name" value="ATHILA_Orf1_C"/>
</dbReference>
<dbReference type="AlphaFoldDB" id="A0A2P5Y1C7"/>
<proteinExistence type="predicted"/>
<evidence type="ECO:0000256" key="1">
    <source>
        <dbReference type="SAM" id="MobiDB-lite"/>
    </source>
</evidence>
<evidence type="ECO:0000313" key="3">
    <source>
        <dbReference type="EMBL" id="PPS09394.1"/>
    </source>
</evidence>
<protein>
    <recommendedName>
        <fullName evidence="2">Arabidopsis retrotransposon Orf1 C-terminal domain-containing protein</fullName>
    </recommendedName>
</protein>
<name>A0A2P5Y1C7_GOSBA</name>
<dbReference type="Pfam" id="PF03078">
    <property type="entry name" value="ATHILA"/>
    <property type="match status" value="1"/>
</dbReference>
<accession>A0A2P5Y1C7</accession>
<sequence>MTNTRGKSTVVVPALKKRKGPGATSSSASVEVGLADEVRAFITTASWNRFFNIIEPTYMELTLEFCSTFYLQRVMSSHDEHGTITFRLGGLVRHMNVLEFGAVLGIYTDKFMGADNFLHLYRHIHYSPSCCWTVITASQIPYDASRSKATSLSPVLRYIHALLAHTLTARRESTGVTDRHRKGSICLSPYVTHLARHTGPVLDPYIKDFTDDVPPYHEDPPQPPPLSYRHAPSAASSLGVSSEEFASFLSYMLFSLIEPMYP</sequence>
<organism evidence="3 4">
    <name type="scientific">Gossypium barbadense</name>
    <name type="common">Sea Island cotton</name>
    <name type="synonym">Hibiscus barbadensis</name>
    <dbReference type="NCBI Taxonomy" id="3634"/>
    <lineage>
        <taxon>Eukaryota</taxon>
        <taxon>Viridiplantae</taxon>
        <taxon>Streptophyta</taxon>
        <taxon>Embryophyta</taxon>
        <taxon>Tracheophyta</taxon>
        <taxon>Spermatophyta</taxon>
        <taxon>Magnoliopsida</taxon>
        <taxon>eudicotyledons</taxon>
        <taxon>Gunneridae</taxon>
        <taxon>Pentapetalae</taxon>
        <taxon>rosids</taxon>
        <taxon>malvids</taxon>
        <taxon>Malvales</taxon>
        <taxon>Malvaceae</taxon>
        <taxon>Malvoideae</taxon>
        <taxon>Gossypium</taxon>
    </lineage>
</organism>
<gene>
    <name evidence="3" type="ORF">GOBAR_AA11250</name>
</gene>
<feature type="region of interest" description="Disordered" evidence="1">
    <location>
        <begin position="213"/>
        <end position="232"/>
    </location>
</feature>
<dbReference type="Proteomes" id="UP000239757">
    <property type="component" value="Unassembled WGS sequence"/>
</dbReference>
<evidence type="ECO:0000259" key="2">
    <source>
        <dbReference type="Pfam" id="PF03078"/>
    </source>
</evidence>
<reference evidence="3 4" key="1">
    <citation type="submission" date="2015-01" db="EMBL/GenBank/DDBJ databases">
        <title>Genome of allotetraploid Gossypium barbadense reveals genomic plasticity and fiber elongation in cotton evolution.</title>
        <authorList>
            <person name="Chen X."/>
            <person name="Liu X."/>
            <person name="Zhao B."/>
            <person name="Zheng H."/>
            <person name="Hu Y."/>
            <person name="Lu G."/>
            <person name="Yang C."/>
            <person name="Chen J."/>
            <person name="Shan C."/>
            <person name="Zhang L."/>
            <person name="Zhou Y."/>
            <person name="Wang L."/>
            <person name="Guo W."/>
            <person name="Bai Y."/>
            <person name="Ruan J."/>
            <person name="Shangguan X."/>
            <person name="Mao Y."/>
            <person name="Jiang J."/>
            <person name="Zhu Y."/>
            <person name="Lei J."/>
            <person name="Kang H."/>
            <person name="Chen S."/>
            <person name="He X."/>
            <person name="Wang R."/>
            <person name="Wang Y."/>
            <person name="Chen J."/>
            <person name="Wang L."/>
            <person name="Yu S."/>
            <person name="Wang B."/>
            <person name="Wei J."/>
            <person name="Song S."/>
            <person name="Lu X."/>
            <person name="Gao Z."/>
            <person name="Gu W."/>
            <person name="Deng X."/>
            <person name="Ma D."/>
            <person name="Wang S."/>
            <person name="Liang W."/>
            <person name="Fang L."/>
            <person name="Cai C."/>
            <person name="Zhu X."/>
            <person name="Zhou B."/>
            <person name="Zhang Y."/>
            <person name="Chen Z."/>
            <person name="Xu S."/>
            <person name="Zhu R."/>
            <person name="Wang S."/>
            <person name="Zhang T."/>
            <person name="Zhao G."/>
        </authorList>
    </citation>
    <scope>NUCLEOTIDE SEQUENCE [LARGE SCALE GENOMIC DNA]</scope>
    <source>
        <strain evidence="4">cv. Xinhai21</strain>
        <tissue evidence="3">Leaf</tissue>
    </source>
</reference>
<evidence type="ECO:0000313" key="4">
    <source>
        <dbReference type="Proteomes" id="UP000239757"/>
    </source>
</evidence>